<dbReference type="InParanoid" id="A0A409WJG4"/>
<evidence type="ECO:0000256" key="1">
    <source>
        <dbReference type="SAM" id="Phobius"/>
    </source>
</evidence>
<keyword evidence="1" id="KW-1133">Transmembrane helix</keyword>
<evidence type="ECO:0000313" key="2">
    <source>
        <dbReference type="EMBL" id="PPQ78629.1"/>
    </source>
</evidence>
<feature type="transmembrane region" description="Helical" evidence="1">
    <location>
        <begin position="134"/>
        <end position="155"/>
    </location>
</feature>
<dbReference type="Proteomes" id="UP000283269">
    <property type="component" value="Unassembled WGS sequence"/>
</dbReference>
<dbReference type="AlphaFoldDB" id="A0A409WJG4"/>
<comment type="caution">
    <text evidence="2">The sequence shown here is derived from an EMBL/GenBank/DDBJ whole genome shotgun (WGS) entry which is preliminary data.</text>
</comment>
<dbReference type="OrthoDB" id="2993818at2759"/>
<accession>A0A409WJG4</accession>
<feature type="transmembrane region" description="Helical" evidence="1">
    <location>
        <begin position="25"/>
        <end position="45"/>
    </location>
</feature>
<gene>
    <name evidence="2" type="ORF">CVT25_010593</name>
</gene>
<reference evidence="2 3" key="1">
    <citation type="journal article" date="2018" name="Evol. Lett.">
        <title>Horizontal gene cluster transfer increased hallucinogenic mushroom diversity.</title>
        <authorList>
            <person name="Reynolds H.T."/>
            <person name="Vijayakumar V."/>
            <person name="Gluck-Thaler E."/>
            <person name="Korotkin H.B."/>
            <person name="Matheny P.B."/>
            <person name="Slot J.C."/>
        </authorList>
    </citation>
    <scope>NUCLEOTIDE SEQUENCE [LARGE SCALE GENOMIC DNA]</scope>
    <source>
        <strain evidence="2 3">2631</strain>
    </source>
</reference>
<evidence type="ECO:0000313" key="3">
    <source>
        <dbReference type="Proteomes" id="UP000283269"/>
    </source>
</evidence>
<sequence length="233" mass="26180">MSTVVTVVEELYLLNRCRRLFQSTFILAALFVMVLAHAILEFYSGVYVVAFPRIEPDARRYGNQAASILASIASTVDFFIPLALICQIHAVTPLQISRQRSWRDTVVNTISSGGCGAVMNIVLVVLFWTRADIFYILVNTMGRVYIITIFVNLIVSKSRSSPYDVPDVTKKRNKLSFSANLKLYNFSKPAASRISPHMLDKKLPPTPEEARFNRHLDIEADQSSPSLSPHIEV</sequence>
<dbReference type="EMBL" id="NHYD01003412">
    <property type="protein sequence ID" value="PPQ78629.1"/>
    <property type="molecule type" value="Genomic_DNA"/>
</dbReference>
<feature type="transmembrane region" description="Helical" evidence="1">
    <location>
        <begin position="65"/>
        <end position="85"/>
    </location>
</feature>
<protein>
    <submittedName>
        <fullName evidence="2">Uncharacterized protein</fullName>
    </submittedName>
</protein>
<keyword evidence="1" id="KW-0472">Membrane</keyword>
<keyword evidence="1" id="KW-0812">Transmembrane</keyword>
<dbReference type="STRING" id="93625.A0A409WJG4"/>
<proteinExistence type="predicted"/>
<name>A0A409WJG4_PSICY</name>
<keyword evidence="3" id="KW-1185">Reference proteome</keyword>
<organism evidence="2 3">
    <name type="scientific">Psilocybe cyanescens</name>
    <dbReference type="NCBI Taxonomy" id="93625"/>
    <lineage>
        <taxon>Eukaryota</taxon>
        <taxon>Fungi</taxon>
        <taxon>Dikarya</taxon>
        <taxon>Basidiomycota</taxon>
        <taxon>Agaricomycotina</taxon>
        <taxon>Agaricomycetes</taxon>
        <taxon>Agaricomycetidae</taxon>
        <taxon>Agaricales</taxon>
        <taxon>Agaricineae</taxon>
        <taxon>Strophariaceae</taxon>
        <taxon>Psilocybe</taxon>
    </lineage>
</organism>
<feature type="transmembrane region" description="Helical" evidence="1">
    <location>
        <begin position="106"/>
        <end position="128"/>
    </location>
</feature>